<proteinExistence type="predicted"/>
<evidence type="ECO:0008006" key="3">
    <source>
        <dbReference type="Google" id="ProtNLM"/>
    </source>
</evidence>
<dbReference type="Ensembl" id="ENSOABT00000062456.1">
    <property type="protein sequence ID" value="ENSOABP00000060534.1"/>
    <property type="gene ID" value="ENSOABG00000027906.1"/>
</dbReference>
<reference evidence="2" key="1">
    <citation type="submission" date="2020-03" db="EMBL/GenBank/DDBJ databases">
        <title>Evolution of repeat sequences and sex chromosomes of tilapia species revealed by chromosome-level genomes.</title>
        <authorList>
            <person name="Xu L."/>
            <person name="Tao W."/>
            <person name="Wang D."/>
            <person name="Zhou Q."/>
        </authorList>
    </citation>
    <scope>NUCLEOTIDE SEQUENCE [LARGE SCALE GENOMIC DNA]</scope>
    <source>
        <strain evidence="2">Israel</strain>
    </source>
</reference>
<name>A0AAZ1WYN1_OREAU</name>
<keyword evidence="2" id="KW-1185">Reference proteome</keyword>
<sequence length="256" mass="29956">MERIQSSGYILDKSHKIAALAYADDVTVVIRNQNELSSVMKILHQYELASGTRQPKMTISLCREIKILGLWIDNTDSSLLNWNKKENEIKMEIMKWENKDTNYKTRINIVKTHIISKLLFLATILPPPRTTVMKISKMCIKFIWGSNREVTKRKFMYKSRKHGGLGAPDLEIVLRIPFIKITHSAISRGAPWVRGKEELWQKKRAFKDSNICIVFLLTYSAHMFWAQTFLNIKIQTFLTYNWQISQCQCKTLSFFF</sequence>
<evidence type="ECO:0000313" key="1">
    <source>
        <dbReference type="Ensembl" id="ENSOABP00000060534.1"/>
    </source>
</evidence>
<protein>
    <recommendedName>
        <fullName evidence="3">Reverse transcriptase domain-containing protein</fullName>
    </recommendedName>
</protein>
<evidence type="ECO:0000313" key="2">
    <source>
        <dbReference type="Proteomes" id="UP000472276"/>
    </source>
</evidence>
<organism evidence="1 2">
    <name type="scientific">Oreochromis aureus</name>
    <name type="common">Israeli tilapia</name>
    <name type="synonym">Chromis aureus</name>
    <dbReference type="NCBI Taxonomy" id="47969"/>
    <lineage>
        <taxon>Eukaryota</taxon>
        <taxon>Metazoa</taxon>
        <taxon>Chordata</taxon>
        <taxon>Craniata</taxon>
        <taxon>Vertebrata</taxon>
        <taxon>Euteleostomi</taxon>
        <taxon>Actinopterygii</taxon>
        <taxon>Neopterygii</taxon>
        <taxon>Teleostei</taxon>
        <taxon>Neoteleostei</taxon>
        <taxon>Acanthomorphata</taxon>
        <taxon>Ovalentaria</taxon>
        <taxon>Cichlomorphae</taxon>
        <taxon>Cichliformes</taxon>
        <taxon>Cichlidae</taxon>
        <taxon>African cichlids</taxon>
        <taxon>Pseudocrenilabrinae</taxon>
        <taxon>Oreochromini</taxon>
        <taxon>Oreochromis</taxon>
    </lineage>
</organism>
<reference evidence="1" key="3">
    <citation type="submission" date="2025-09" db="UniProtKB">
        <authorList>
            <consortium name="Ensembl"/>
        </authorList>
    </citation>
    <scope>IDENTIFICATION</scope>
</reference>
<dbReference type="PANTHER" id="PTHR31635:SF196">
    <property type="entry name" value="REVERSE TRANSCRIPTASE DOMAIN-CONTAINING PROTEIN-RELATED"/>
    <property type="match status" value="1"/>
</dbReference>
<dbReference type="AlphaFoldDB" id="A0AAZ1WYN1"/>
<accession>A0AAZ1WYN1</accession>
<reference evidence="1" key="2">
    <citation type="submission" date="2025-08" db="UniProtKB">
        <authorList>
            <consortium name="Ensembl"/>
        </authorList>
    </citation>
    <scope>IDENTIFICATION</scope>
</reference>
<dbReference type="Proteomes" id="UP000472276">
    <property type="component" value="Unassembled WGS sequence"/>
</dbReference>
<dbReference type="PANTHER" id="PTHR31635">
    <property type="entry name" value="REVERSE TRANSCRIPTASE DOMAIN-CONTAINING PROTEIN-RELATED"/>
    <property type="match status" value="1"/>
</dbReference>